<evidence type="ECO:0000313" key="3">
    <source>
        <dbReference type="EMBL" id="CAK0849892.1"/>
    </source>
</evidence>
<dbReference type="Proteomes" id="UP001189429">
    <property type="component" value="Unassembled WGS sequence"/>
</dbReference>
<evidence type="ECO:0000256" key="2">
    <source>
        <dbReference type="SAM" id="MobiDB-lite"/>
    </source>
</evidence>
<evidence type="ECO:0000256" key="1">
    <source>
        <dbReference type="SAM" id="Coils"/>
    </source>
</evidence>
<keyword evidence="1" id="KW-0175">Coiled coil</keyword>
<reference evidence="3" key="1">
    <citation type="submission" date="2023-10" db="EMBL/GenBank/DDBJ databases">
        <authorList>
            <person name="Chen Y."/>
            <person name="Shah S."/>
            <person name="Dougan E. K."/>
            <person name="Thang M."/>
            <person name="Chan C."/>
        </authorList>
    </citation>
    <scope>NUCLEOTIDE SEQUENCE [LARGE SCALE GENOMIC DNA]</scope>
</reference>
<feature type="region of interest" description="Disordered" evidence="2">
    <location>
        <begin position="304"/>
        <end position="355"/>
    </location>
</feature>
<dbReference type="EMBL" id="CAUYUJ010015103">
    <property type="protein sequence ID" value="CAK0849892.1"/>
    <property type="molecule type" value="Genomic_DNA"/>
</dbReference>
<sequence length="355" mass="39802">MSREKLERMRSVYVIASPAASRIGQIYICWNIGCFRTTRMVVTQGSKLHLLRRCCRCMDWPPTAMHLDRCTPRCRMYSRWADAHHKRAEAEIIEYEKTGYEKQCRKQIMAVTVDESDESSFEVEEETELDFAADQEGEHTHNVDEDGVSKDFLGRTKRSVFAVHLKDFNGKYFATMGQSTYQDDVTSKVNQYSIRQAAYELVAFFTTVNVSPANHKACAAERQSQIVGLEARIEASERRCAEAEGRAAERDARAAELQRRLGELQAAVEAERQRADKAARGAAETERARALLALRLAELEALLADRGARPRDGAPPAAQERRPEAQATPQGSGSDEEGWCSVDVGRAEHEAPGEA</sequence>
<accession>A0ABN9TXD9</accession>
<feature type="coiled-coil region" evidence="1">
    <location>
        <begin position="219"/>
        <end position="302"/>
    </location>
</feature>
<protein>
    <submittedName>
        <fullName evidence="3">Uncharacterized protein</fullName>
    </submittedName>
</protein>
<gene>
    <name evidence="3" type="ORF">PCOR1329_LOCUS42473</name>
</gene>
<proteinExistence type="predicted"/>
<feature type="non-terminal residue" evidence="3">
    <location>
        <position position="355"/>
    </location>
</feature>
<comment type="caution">
    <text evidence="3">The sequence shown here is derived from an EMBL/GenBank/DDBJ whole genome shotgun (WGS) entry which is preliminary data.</text>
</comment>
<name>A0ABN9TXD9_9DINO</name>
<feature type="compositionally biased region" description="Basic and acidic residues" evidence="2">
    <location>
        <begin position="345"/>
        <end position="355"/>
    </location>
</feature>
<organism evidence="3 4">
    <name type="scientific">Prorocentrum cordatum</name>
    <dbReference type="NCBI Taxonomy" id="2364126"/>
    <lineage>
        <taxon>Eukaryota</taxon>
        <taxon>Sar</taxon>
        <taxon>Alveolata</taxon>
        <taxon>Dinophyceae</taxon>
        <taxon>Prorocentrales</taxon>
        <taxon>Prorocentraceae</taxon>
        <taxon>Prorocentrum</taxon>
    </lineage>
</organism>
<keyword evidence="4" id="KW-1185">Reference proteome</keyword>
<evidence type="ECO:0000313" key="4">
    <source>
        <dbReference type="Proteomes" id="UP001189429"/>
    </source>
</evidence>